<keyword evidence="7 9" id="KW-0472">Membrane</keyword>
<dbReference type="CDD" id="cd13429">
    <property type="entry name" value="UreI_AmiS_like_2"/>
    <property type="match status" value="1"/>
</dbReference>
<dbReference type="EMBL" id="FOSW01000011">
    <property type="protein sequence ID" value="SFL45286.1"/>
    <property type="molecule type" value="Genomic_DNA"/>
</dbReference>
<dbReference type="GO" id="GO:0005886">
    <property type="term" value="C:plasma membrane"/>
    <property type="evidence" value="ECO:0007669"/>
    <property type="project" value="UniProtKB-SubCell"/>
</dbReference>
<protein>
    <submittedName>
        <fullName evidence="10">AmiS/UreI family transporter</fullName>
    </submittedName>
</protein>
<keyword evidence="5 9" id="KW-0812">Transmembrane</keyword>
<feature type="transmembrane region" description="Helical" evidence="9">
    <location>
        <begin position="171"/>
        <end position="189"/>
    </location>
</feature>
<organism evidence="10 11">
    <name type="scientific">Geodermatophilus ruber</name>
    <dbReference type="NCBI Taxonomy" id="504800"/>
    <lineage>
        <taxon>Bacteria</taxon>
        <taxon>Bacillati</taxon>
        <taxon>Actinomycetota</taxon>
        <taxon>Actinomycetes</taxon>
        <taxon>Geodermatophilales</taxon>
        <taxon>Geodermatophilaceae</taxon>
        <taxon>Geodermatophilus</taxon>
    </lineage>
</organism>
<reference evidence="10 11" key="1">
    <citation type="submission" date="2016-10" db="EMBL/GenBank/DDBJ databases">
        <authorList>
            <person name="de Groot N.N."/>
        </authorList>
    </citation>
    <scope>NUCLEOTIDE SEQUENCE [LARGE SCALE GENOMIC DNA]</scope>
    <source>
        <strain evidence="10 11">DSM 45317</strain>
    </source>
</reference>
<dbReference type="InterPro" id="IPR038523">
    <property type="entry name" value="AmiSUreI_transpt_sf"/>
</dbReference>
<keyword evidence="4" id="KW-1003">Cell membrane</keyword>
<evidence type="ECO:0000256" key="2">
    <source>
        <dbReference type="ARBA" id="ARBA00010068"/>
    </source>
</evidence>
<feature type="compositionally biased region" description="Polar residues" evidence="8">
    <location>
        <begin position="210"/>
        <end position="221"/>
    </location>
</feature>
<dbReference type="AlphaFoldDB" id="A0A1I4HV35"/>
<evidence type="ECO:0000256" key="6">
    <source>
        <dbReference type="ARBA" id="ARBA00022989"/>
    </source>
</evidence>
<evidence type="ECO:0000256" key="8">
    <source>
        <dbReference type="SAM" id="MobiDB-lite"/>
    </source>
</evidence>
<evidence type="ECO:0000313" key="10">
    <source>
        <dbReference type="EMBL" id="SFL45286.1"/>
    </source>
</evidence>
<proteinExistence type="inferred from homology"/>
<dbReference type="InterPro" id="IPR003211">
    <property type="entry name" value="AmiSUreI_transpt"/>
</dbReference>
<keyword evidence="3" id="KW-0813">Transport</keyword>
<feature type="region of interest" description="Disordered" evidence="8">
    <location>
        <begin position="196"/>
        <end position="234"/>
    </location>
</feature>
<dbReference type="Pfam" id="PF02293">
    <property type="entry name" value="AmiS_UreI"/>
    <property type="match status" value="1"/>
</dbReference>
<evidence type="ECO:0000256" key="3">
    <source>
        <dbReference type="ARBA" id="ARBA00022448"/>
    </source>
</evidence>
<evidence type="ECO:0000256" key="7">
    <source>
        <dbReference type="ARBA" id="ARBA00023136"/>
    </source>
</evidence>
<evidence type="ECO:0000256" key="9">
    <source>
        <dbReference type="SAM" id="Phobius"/>
    </source>
</evidence>
<keyword evidence="11" id="KW-1185">Reference proteome</keyword>
<evidence type="ECO:0000313" key="11">
    <source>
        <dbReference type="Proteomes" id="UP000199152"/>
    </source>
</evidence>
<comment type="similarity">
    <text evidence="2">Belongs to the AmiS/UreI family.</text>
</comment>
<dbReference type="Proteomes" id="UP000199152">
    <property type="component" value="Unassembled WGS sequence"/>
</dbReference>
<keyword evidence="6 9" id="KW-1133">Transmembrane helix</keyword>
<dbReference type="STRING" id="504800.SAMN04488085_111111"/>
<feature type="transmembrane region" description="Helical" evidence="9">
    <location>
        <begin position="116"/>
        <end position="134"/>
    </location>
</feature>
<feature type="transmembrane region" description="Helical" evidence="9">
    <location>
        <begin position="86"/>
        <end position="104"/>
    </location>
</feature>
<gene>
    <name evidence="10" type="ORF">SAMN04488085_111111</name>
</gene>
<comment type="subcellular location">
    <subcellularLocation>
        <location evidence="1">Cell membrane</location>
        <topology evidence="1">Multi-pass membrane protein</topology>
    </subcellularLocation>
</comment>
<feature type="transmembrane region" description="Helical" evidence="9">
    <location>
        <begin position="57"/>
        <end position="74"/>
    </location>
</feature>
<evidence type="ECO:0000256" key="4">
    <source>
        <dbReference type="ARBA" id="ARBA00022475"/>
    </source>
</evidence>
<feature type="transmembrane region" description="Helical" evidence="9">
    <location>
        <begin position="31"/>
        <end position="51"/>
    </location>
</feature>
<dbReference type="Gene3D" id="1.25.40.600">
    <property type="match status" value="1"/>
</dbReference>
<feature type="compositionally biased region" description="Basic and acidic residues" evidence="8">
    <location>
        <begin position="224"/>
        <end position="234"/>
    </location>
</feature>
<evidence type="ECO:0000256" key="5">
    <source>
        <dbReference type="ARBA" id="ARBA00022692"/>
    </source>
</evidence>
<sequence length="234" mass="25141">MASVGLLYVGAVLLINGVMLLGWMDARAAAPLNLFVGALQVFTPTYLIVTSGGDPDVILSASGIYLFGFTYLYVGINLLGDLDGAGLGWFSGFVAVCAIVYSALNFSRFDDPAFGVIWLYWAFLWALFFVVLGLKREEFTRFTGAVAIVAGIVTAAVPAFLLLTGKWADNTRTWAIVIAVICILSLALYPRLRQPRATAGTAPAPELRETSTPTPRPSQSAAPGRDESAGRRRR</sequence>
<dbReference type="RefSeq" id="WP_091327066.1">
    <property type="nucleotide sequence ID" value="NZ_FOSW01000011.1"/>
</dbReference>
<dbReference type="OrthoDB" id="6636366at2"/>
<evidence type="ECO:0000256" key="1">
    <source>
        <dbReference type="ARBA" id="ARBA00004651"/>
    </source>
</evidence>
<accession>A0A1I4HV35</accession>
<name>A0A1I4HV35_9ACTN</name>
<feature type="transmembrane region" description="Helical" evidence="9">
    <location>
        <begin position="146"/>
        <end position="165"/>
    </location>
</feature>
<feature type="transmembrane region" description="Helical" evidence="9">
    <location>
        <begin position="6"/>
        <end position="24"/>
    </location>
</feature>
<dbReference type="InParanoid" id="A0A1I4HV35"/>